<protein>
    <recommendedName>
        <fullName evidence="3">Galactose-1-phosphate uridylyltransferase</fullName>
    </recommendedName>
</protein>
<dbReference type="Proteomes" id="UP000252558">
    <property type="component" value="Unassembled WGS sequence"/>
</dbReference>
<evidence type="ECO:0008006" key="3">
    <source>
        <dbReference type="Google" id="ProtNLM"/>
    </source>
</evidence>
<dbReference type="SUPFAM" id="SSF54197">
    <property type="entry name" value="HIT-like"/>
    <property type="match status" value="2"/>
</dbReference>
<organism evidence="1 2">
    <name type="scientific">Corallincola holothuriorum</name>
    <dbReference type="NCBI Taxonomy" id="2282215"/>
    <lineage>
        <taxon>Bacteria</taxon>
        <taxon>Pseudomonadati</taxon>
        <taxon>Pseudomonadota</taxon>
        <taxon>Gammaproteobacteria</taxon>
        <taxon>Alteromonadales</taxon>
        <taxon>Psychromonadaceae</taxon>
        <taxon>Corallincola</taxon>
    </lineage>
</organism>
<dbReference type="EMBL" id="QPID01000018">
    <property type="protein sequence ID" value="RCU43225.1"/>
    <property type="molecule type" value="Genomic_DNA"/>
</dbReference>
<comment type="caution">
    <text evidence="1">The sequence shown here is derived from an EMBL/GenBank/DDBJ whole genome shotgun (WGS) entry which is preliminary data.</text>
</comment>
<proteinExistence type="predicted"/>
<accession>A0A368N0Y9</accession>
<dbReference type="PANTHER" id="PTHR42763">
    <property type="entry name" value="ADP-GLUCOSE PHOSPHORYLASE"/>
    <property type="match status" value="1"/>
</dbReference>
<name>A0A368N0Y9_9GAMM</name>
<reference evidence="1 2" key="1">
    <citation type="submission" date="2018-07" db="EMBL/GenBank/DDBJ databases">
        <title>Corallincola holothuriorum sp. nov., a new facultative anaerobe isolated from sea cucumber Apostichopus japonicus.</title>
        <authorList>
            <person name="Xia H."/>
        </authorList>
    </citation>
    <scope>NUCLEOTIDE SEQUENCE [LARGE SCALE GENOMIC DNA]</scope>
    <source>
        <strain evidence="1 2">C4</strain>
    </source>
</reference>
<sequence>MTNKLSLQELQKHLLSDDPMSAPISELVKALVNGTDSSHNLPESHYQIDPRDGEITIFSASRANRPHSTADKPAEVTTGDNCPICAGNLTSVCHVQPLSDGASFITENLYPVVHAHGLMKVEPDEVGSHAIVRGGNAFGGHFLQWTSTEHDKDWHNMPLEDLVLTMEQLAIMERKLLTEAVAMPKSAGSNGETRGYLSIFKNFGVKAGASLTHGHQQILFANVMCRSSFNDWRFYARHFENFSDYMLRENAEDLMVKDYGDVVLMVPYFMPRPYTMLAVVKQSDHSHLYHLPEKTLADLTEAMRDAILAMRAELVKDGKPEAFNYLVHTGPGCGLYVEFMPRADAHGGLEMQGTWVCQALPTVCAERLRQNLNGHSQRPTDS</sequence>
<dbReference type="Gene3D" id="3.30.428.10">
    <property type="entry name" value="HIT-like"/>
    <property type="match status" value="2"/>
</dbReference>
<evidence type="ECO:0000313" key="1">
    <source>
        <dbReference type="EMBL" id="RCU43225.1"/>
    </source>
</evidence>
<gene>
    <name evidence="1" type="ORF">DU002_19040</name>
</gene>
<dbReference type="PANTHER" id="PTHR42763:SF2">
    <property type="entry name" value="ADP-GLUCOSE PHOSPHORYLASE"/>
    <property type="match status" value="1"/>
</dbReference>
<dbReference type="AlphaFoldDB" id="A0A368N0Y9"/>
<dbReference type="InterPro" id="IPR036265">
    <property type="entry name" value="HIT-like_sf"/>
</dbReference>
<dbReference type="OrthoDB" id="6395873at2"/>
<dbReference type="RefSeq" id="WP_114340041.1">
    <property type="nucleotide sequence ID" value="NZ_QPID01000018.1"/>
</dbReference>
<dbReference type="InterPro" id="IPR053177">
    <property type="entry name" value="ADP-glucose_phosphorylase"/>
</dbReference>
<evidence type="ECO:0000313" key="2">
    <source>
        <dbReference type="Proteomes" id="UP000252558"/>
    </source>
</evidence>
<keyword evidence="2" id="KW-1185">Reference proteome</keyword>